<protein>
    <submittedName>
        <fullName evidence="2">Cytochrome P450 monooxygenase</fullName>
    </submittedName>
</protein>
<reference evidence="3" key="1">
    <citation type="journal article" date="2019" name="Curr. Biol.">
        <title>Genome Sequence of Striga asiatica Provides Insight into the Evolution of Plant Parasitism.</title>
        <authorList>
            <person name="Yoshida S."/>
            <person name="Kim S."/>
            <person name="Wafula E.K."/>
            <person name="Tanskanen J."/>
            <person name="Kim Y.M."/>
            <person name="Honaas L."/>
            <person name="Yang Z."/>
            <person name="Spallek T."/>
            <person name="Conn C.E."/>
            <person name="Ichihashi Y."/>
            <person name="Cheong K."/>
            <person name="Cui S."/>
            <person name="Der J.P."/>
            <person name="Gundlach H."/>
            <person name="Jiao Y."/>
            <person name="Hori C."/>
            <person name="Ishida J.K."/>
            <person name="Kasahara H."/>
            <person name="Kiba T."/>
            <person name="Kim M.S."/>
            <person name="Koo N."/>
            <person name="Laohavisit A."/>
            <person name="Lee Y.H."/>
            <person name="Lumba S."/>
            <person name="McCourt P."/>
            <person name="Mortimer J.C."/>
            <person name="Mutuku J.M."/>
            <person name="Nomura T."/>
            <person name="Sasaki-Sekimoto Y."/>
            <person name="Seto Y."/>
            <person name="Wang Y."/>
            <person name="Wakatake T."/>
            <person name="Sakakibara H."/>
            <person name="Demura T."/>
            <person name="Yamaguchi S."/>
            <person name="Yoneyama K."/>
            <person name="Manabe R.I."/>
            <person name="Nelson D.C."/>
            <person name="Schulman A.H."/>
            <person name="Timko M.P."/>
            <person name="dePamphilis C.W."/>
            <person name="Choi D."/>
            <person name="Shirasu K."/>
        </authorList>
    </citation>
    <scope>NUCLEOTIDE SEQUENCE [LARGE SCALE GENOMIC DNA]</scope>
    <source>
        <strain evidence="3">cv. UVA1</strain>
    </source>
</reference>
<comment type="caution">
    <text evidence="2">The sequence shown here is derived from an EMBL/GenBank/DDBJ whole genome shotgun (WGS) entry which is preliminary data.</text>
</comment>
<name>A0A5A7R9P2_STRAF</name>
<keyword evidence="1" id="KW-0812">Transmembrane</keyword>
<proteinExistence type="predicted"/>
<evidence type="ECO:0000256" key="1">
    <source>
        <dbReference type="SAM" id="Phobius"/>
    </source>
</evidence>
<evidence type="ECO:0000313" key="3">
    <source>
        <dbReference type="Proteomes" id="UP000325081"/>
    </source>
</evidence>
<evidence type="ECO:0000313" key="2">
    <source>
        <dbReference type="EMBL" id="GER54152.1"/>
    </source>
</evidence>
<organism evidence="2 3">
    <name type="scientific">Striga asiatica</name>
    <name type="common">Asiatic witchweed</name>
    <name type="synonym">Buchnera asiatica</name>
    <dbReference type="NCBI Taxonomy" id="4170"/>
    <lineage>
        <taxon>Eukaryota</taxon>
        <taxon>Viridiplantae</taxon>
        <taxon>Streptophyta</taxon>
        <taxon>Embryophyta</taxon>
        <taxon>Tracheophyta</taxon>
        <taxon>Spermatophyta</taxon>
        <taxon>Magnoliopsida</taxon>
        <taxon>eudicotyledons</taxon>
        <taxon>Gunneridae</taxon>
        <taxon>Pentapetalae</taxon>
        <taxon>asterids</taxon>
        <taxon>lamiids</taxon>
        <taxon>Lamiales</taxon>
        <taxon>Orobanchaceae</taxon>
        <taxon>Buchnereae</taxon>
        <taxon>Striga</taxon>
    </lineage>
</organism>
<keyword evidence="2" id="KW-0503">Monooxygenase</keyword>
<keyword evidence="3" id="KW-1185">Reference proteome</keyword>
<keyword evidence="2" id="KW-0560">Oxidoreductase</keyword>
<dbReference type="EMBL" id="BKCP01010959">
    <property type="protein sequence ID" value="GER54152.1"/>
    <property type="molecule type" value="Genomic_DNA"/>
</dbReference>
<keyword evidence="1" id="KW-0472">Membrane</keyword>
<gene>
    <name evidence="2" type="ORF">STAS_31713</name>
</gene>
<accession>A0A5A7R9P2</accession>
<sequence length="124" mass="14212">MATKEVSSFKPEASNFSSVFFKTNDANLAHIVSSGANSNEIIGIQNFRFQQLSLSFRRESRGVVACSRRFKSSRIARAGFRMRSRKSTPSNESQICAFFYFAMVRSLHFYHLCCNFCIVWFVLP</sequence>
<dbReference type="AlphaFoldDB" id="A0A5A7R9P2"/>
<feature type="transmembrane region" description="Helical" evidence="1">
    <location>
        <begin position="95"/>
        <end position="123"/>
    </location>
</feature>
<dbReference type="Proteomes" id="UP000325081">
    <property type="component" value="Unassembled WGS sequence"/>
</dbReference>
<dbReference type="GO" id="GO:0004497">
    <property type="term" value="F:monooxygenase activity"/>
    <property type="evidence" value="ECO:0007669"/>
    <property type="project" value="UniProtKB-KW"/>
</dbReference>
<keyword evidence="1" id="KW-1133">Transmembrane helix</keyword>